<name>A0AA96EM21_9VIRU</name>
<proteinExistence type="predicted"/>
<accession>A0AA96EM21</accession>
<protein>
    <submittedName>
        <fullName evidence="1">Uncharacterized protein</fullName>
    </submittedName>
</protein>
<sequence length="106" mass="12736">MMTSIKTKYFLSFNSSFYLKKMGLVISRLFVHTEKENESKEYDVEIATTESEETENFVQNILESKYLLKLLEFFRNSFFLQTKHALPQNRRVIFESFAEMQREKVL</sequence>
<organism evidence="1">
    <name type="scientific">Marseillevirus sp</name>
    <dbReference type="NCBI Taxonomy" id="2809551"/>
    <lineage>
        <taxon>Viruses</taxon>
        <taxon>Varidnaviria</taxon>
        <taxon>Bamfordvirae</taxon>
        <taxon>Nucleocytoviricota</taxon>
        <taxon>Megaviricetes</taxon>
        <taxon>Pimascovirales</taxon>
        <taxon>Pimascovirales incertae sedis</taxon>
        <taxon>Marseilleviridae</taxon>
        <taxon>Marseillevirus</taxon>
    </lineage>
</organism>
<evidence type="ECO:0000313" key="1">
    <source>
        <dbReference type="EMBL" id="WNL50104.1"/>
    </source>
</evidence>
<gene>
    <name evidence="1" type="ORF">MarDSR_065</name>
</gene>
<reference evidence="1" key="1">
    <citation type="submission" date="2023-07" db="EMBL/GenBank/DDBJ databases">
        <authorList>
            <person name="Xia Y."/>
        </authorList>
    </citation>
    <scope>NUCLEOTIDE SEQUENCE</scope>
    <source>
        <strain evidence="1">E</strain>
    </source>
</reference>
<dbReference type="EMBL" id="OR343189">
    <property type="protein sequence ID" value="WNL50104.1"/>
    <property type="molecule type" value="Genomic_DNA"/>
</dbReference>